<gene>
    <name evidence="1" type="ORF">RPERSI_LOCUS388</name>
</gene>
<evidence type="ECO:0000313" key="2">
    <source>
        <dbReference type="Proteomes" id="UP000789920"/>
    </source>
</evidence>
<sequence length="483" mass="55005">MNMNNYTNLNSPNNSSYCSVNLFNTPASSNTDKCELEKDRISLEKKKDGTKSEGWAAIIIVGQNYDTKEDILNVAQKNAKNLGFAVSTKNKQKRKKMSKCYEYLYLIKAIPNDSKWCVVEIKNKHNYLMVKDVRVFHEHCQLTQEVRHITVKMLKAGTKPGMIYEAVRSEDGTPTITKKDISNLNIWINFLEETALMAALITGMEERGALGKVFSKSEHLLCTWHIMNNFKKKLKKYFSNVLFDEVMKTIDKFIHLRDCEALNAVITTYKKLASSSSNKSEVLKYLDRHILLTLGPVLLSIISTRWLLFSDKDRLDSDIQMQNEQQKSALLEKLNKILAVSAANLSEVKVPEKIVEKGRPSGTKQLPIALKVPLSSQILANDIDQIYDPKSNSNCEFRSLAFAIKGNEKNWIFVKLAMNSQLTKCMEVYKNWLGYNTNLLSQILGYRALPCLPSFWFLFLDCAQLAADIFSVSITIFDKLNGQ</sequence>
<name>A0ACA9KD73_9GLOM</name>
<proteinExistence type="predicted"/>
<dbReference type="Proteomes" id="UP000789920">
    <property type="component" value="Unassembled WGS sequence"/>
</dbReference>
<dbReference type="EMBL" id="CAJVQC010000293">
    <property type="protein sequence ID" value="CAG8466614.1"/>
    <property type="molecule type" value="Genomic_DNA"/>
</dbReference>
<feature type="non-terminal residue" evidence="1">
    <location>
        <position position="483"/>
    </location>
</feature>
<keyword evidence="2" id="KW-1185">Reference proteome</keyword>
<comment type="caution">
    <text evidence="1">The sequence shown here is derived from an EMBL/GenBank/DDBJ whole genome shotgun (WGS) entry which is preliminary data.</text>
</comment>
<reference evidence="1" key="1">
    <citation type="submission" date="2021-06" db="EMBL/GenBank/DDBJ databases">
        <authorList>
            <person name="Kallberg Y."/>
            <person name="Tangrot J."/>
            <person name="Rosling A."/>
        </authorList>
    </citation>
    <scope>NUCLEOTIDE SEQUENCE</scope>
    <source>
        <strain evidence="1">MA461A</strain>
    </source>
</reference>
<protein>
    <submittedName>
        <fullName evidence="1">15818_t:CDS:1</fullName>
    </submittedName>
</protein>
<evidence type="ECO:0000313" key="1">
    <source>
        <dbReference type="EMBL" id="CAG8466614.1"/>
    </source>
</evidence>
<accession>A0ACA9KD73</accession>
<organism evidence="1 2">
    <name type="scientific">Racocetra persica</name>
    <dbReference type="NCBI Taxonomy" id="160502"/>
    <lineage>
        <taxon>Eukaryota</taxon>
        <taxon>Fungi</taxon>
        <taxon>Fungi incertae sedis</taxon>
        <taxon>Mucoromycota</taxon>
        <taxon>Glomeromycotina</taxon>
        <taxon>Glomeromycetes</taxon>
        <taxon>Diversisporales</taxon>
        <taxon>Gigasporaceae</taxon>
        <taxon>Racocetra</taxon>
    </lineage>
</organism>